<dbReference type="InterPro" id="IPR011990">
    <property type="entry name" value="TPR-like_helical_dom_sf"/>
</dbReference>
<comment type="caution">
    <text evidence="4">The sequence shown here is derived from an EMBL/GenBank/DDBJ whole genome shotgun (WGS) entry which is preliminary data.</text>
</comment>
<sequence>MYISRFVHTKRLFNSLKLLTRSLASESHTNKVSLYLQRAKLIDSIRLALRSNASRSLVPILNDPALDSFVVTNALRCAPSPDSALSLAETLKTIPHFTHTQHTLYALAKVLAKSQQTAKLKALVNAINSGKFPNVACVSFMDSMRWYATAGDLDLVLGVWNEWRNFDKRRCAESYNIVMSLYVQKRMNSEAVKIFYMMIDERVAPNARTYTVMIEHLVNSGKLDSARQIFGVLPLMRIKRTLRQYSILVGAFTGAEKFDVAKILLKEMRIDGLFPGQAMQRSLQLMQVAGFLEATDKVITEMLPDERIKNVGVFMDDDDDNDIDDGVGGDDDDDDDDGNEVDSANGYVNVNAVRLKPWLDPAALASALRYWGPEEVSSLEDREICMDNSIGLQDDQKFQVFRDVEILCGPISKSSLLLLYSSLLRTLAKCKMNSDVLDILDEMIVGGTLPDIQTFSGLMHHFALEGDIKVVQRLFGMVKQSGVEPDLYTFKVLIRAFCKGDRAVLALRFFKDMTNSNLMPDAATKQLLVKSLWKEGKFREAAAVEEKSEEINNALPLALRDHLYTVSSERSR</sequence>
<dbReference type="InterPro" id="IPR044175">
    <property type="entry name" value="At5g66631-like"/>
</dbReference>
<feature type="repeat" description="PPR" evidence="2">
    <location>
        <begin position="451"/>
        <end position="485"/>
    </location>
</feature>
<feature type="repeat" description="PPR" evidence="2">
    <location>
        <begin position="486"/>
        <end position="520"/>
    </location>
</feature>
<reference evidence="4 5" key="1">
    <citation type="submission" date="2019-07" db="EMBL/GenBank/DDBJ databases">
        <title>De Novo Assembly of kiwifruit Actinidia rufa.</title>
        <authorList>
            <person name="Sugita-Konishi S."/>
            <person name="Sato K."/>
            <person name="Mori E."/>
            <person name="Abe Y."/>
            <person name="Kisaki G."/>
            <person name="Hamano K."/>
            <person name="Suezawa K."/>
            <person name="Otani M."/>
            <person name="Fukuda T."/>
            <person name="Manabe T."/>
            <person name="Gomi K."/>
            <person name="Tabuchi M."/>
            <person name="Akimitsu K."/>
            <person name="Kataoka I."/>
        </authorList>
    </citation>
    <scope>NUCLEOTIDE SEQUENCE [LARGE SCALE GENOMIC DNA]</scope>
    <source>
        <strain evidence="5">cv. Fuchu</strain>
    </source>
</reference>
<dbReference type="EMBL" id="BJWL01000027">
    <property type="protein sequence ID" value="GFZ18632.1"/>
    <property type="molecule type" value="Genomic_DNA"/>
</dbReference>
<gene>
    <name evidence="4" type="ORF">Acr_27g0003710</name>
</gene>
<dbReference type="NCBIfam" id="TIGR00756">
    <property type="entry name" value="PPR"/>
    <property type="match status" value="2"/>
</dbReference>
<evidence type="ECO:0000256" key="1">
    <source>
        <dbReference type="ARBA" id="ARBA00022737"/>
    </source>
</evidence>
<dbReference type="Proteomes" id="UP000585474">
    <property type="component" value="Unassembled WGS sequence"/>
</dbReference>
<keyword evidence="1" id="KW-0677">Repeat</keyword>
<dbReference type="PANTHER" id="PTHR47913">
    <property type="entry name" value="OS01G0167750 PROTEIN"/>
    <property type="match status" value="1"/>
</dbReference>
<keyword evidence="5" id="KW-1185">Reference proteome</keyword>
<feature type="repeat" description="PPR" evidence="2">
    <location>
        <begin position="171"/>
        <end position="205"/>
    </location>
</feature>
<dbReference type="InterPro" id="IPR002885">
    <property type="entry name" value="PPR_rpt"/>
</dbReference>
<dbReference type="Pfam" id="PF13812">
    <property type="entry name" value="PPR_3"/>
    <property type="match status" value="1"/>
</dbReference>
<evidence type="ECO:0000313" key="5">
    <source>
        <dbReference type="Proteomes" id="UP000585474"/>
    </source>
</evidence>
<dbReference type="PROSITE" id="PS51375">
    <property type="entry name" value="PPR"/>
    <property type="match status" value="3"/>
</dbReference>
<accession>A0A7J0H6C0</accession>
<organism evidence="4 5">
    <name type="scientific">Actinidia rufa</name>
    <dbReference type="NCBI Taxonomy" id="165716"/>
    <lineage>
        <taxon>Eukaryota</taxon>
        <taxon>Viridiplantae</taxon>
        <taxon>Streptophyta</taxon>
        <taxon>Embryophyta</taxon>
        <taxon>Tracheophyta</taxon>
        <taxon>Spermatophyta</taxon>
        <taxon>Magnoliopsida</taxon>
        <taxon>eudicotyledons</taxon>
        <taxon>Gunneridae</taxon>
        <taxon>Pentapetalae</taxon>
        <taxon>asterids</taxon>
        <taxon>Ericales</taxon>
        <taxon>Actinidiaceae</taxon>
        <taxon>Actinidia</taxon>
    </lineage>
</organism>
<name>A0A7J0H6C0_9ERIC</name>
<feature type="region of interest" description="Disordered" evidence="3">
    <location>
        <begin position="313"/>
        <end position="342"/>
    </location>
</feature>
<dbReference type="Pfam" id="PF13041">
    <property type="entry name" value="PPR_2"/>
    <property type="match status" value="1"/>
</dbReference>
<feature type="compositionally biased region" description="Acidic residues" evidence="3">
    <location>
        <begin position="315"/>
        <end position="340"/>
    </location>
</feature>
<dbReference type="OrthoDB" id="185373at2759"/>
<evidence type="ECO:0000256" key="2">
    <source>
        <dbReference type="PROSITE-ProRule" id="PRU00708"/>
    </source>
</evidence>
<dbReference type="PANTHER" id="PTHR47913:SF1">
    <property type="entry name" value="OS01G0167750 PROTEIN"/>
    <property type="match status" value="1"/>
</dbReference>
<protein>
    <submittedName>
        <fullName evidence="4">Tetratricopeptide repeat (TPR)-like superfamily protein</fullName>
    </submittedName>
</protein>
<dbReference type="AlphaFoldDB" id="A0A7J0H6C0"/>
<evidence type="ECO:0000313" key="4">
    <source>
        <dbReference type="EMBL" id="GFZ18632.1"/>
    </source>
</evidence>
<evidence type="ECO:0000256" key="3">
    <source>
        <dbReference type="SAM" id="MobiDB-lite"/>
    </source>
</evidence>
<dbReference type="Gene3D" id="1.25.40.10">
    <property type="entry name" value="Tetratricopeptide repeat domain"/>
    <property type="match status" value="2"/>
</dbReference>
<proteinExistence type="predicted"/>